<accession>A0A6C0HNE6</accession>
<sequence length="77" mass="8814">MIDLKRFLSSRTGVILMSIILGLGLSTLFRMSCNSRSCIVYTSPDFDKKKLIQYNKKCYEPTEKMVTCDPNKKTVDV</sequence>
<proteinExistence type="predicted"/>
<feature type="transmembrane region" description="Helical" evidence="1">
    <location>
        <begin position="12"/>
        <end position="29"/>
    </location>
</feature>
<organism evidence="2">
    <name type="scientific">viral metagenome</name>
    <dbReference type="NCBI Taxonomy" id="1070528"/>
    <lineage>
        <taxon>unclassified sequences</taxon>
        <taxon>metagenomes</taxon>
        <taxon>organismal metagenomes</taxon>
    </lineage>
</organism>
<keyword evidence="1" id="KW-0812">Transmembrane</keyword>
<evidence type="ECO:0000313" key="2">
    <source>
        <dbReference type="EMBL" id="QHT82009.1"/>
    </source>
</evidence>
<dbReference type="EMBL" id="MN739994">
    <property type="protein sequence ID" value="QHT82009.1"/>
    <property type="molecule type" value="Genomic_DNA"/>
</dbReference>
<protein>
    <submittedName>
        <fullName evidence="2">Uncharacterized protein</fullName>
    </submittedName>
</protein>
<name>A0A6C0HNE6_9ZZZZ</name>
<keyword evidence="1" id="KW-1133">Transmembrane helix</keyword>
<reference evidence="2" key="1">
    <citation type="journal article" date="2020" name="Nature">
        <title>Giant virus diversity and host interactions through global metagenomics.</title>
        <authorList>
            <person name="Schulz F."/>
            <person name="Roux S."/>
            <person name="Paez-Espino D."/>
            <person name="Jungbluth S."/>
            <person name="Walsh D.A."/>
            <person name="Denef V.J."/>
            <person name="McMahon K.D."/>
            <person name="Konstantinidis K.T."/>
            <person name="Eloe-Fadrosh E.A."/>
            <person name="Kyrpides N.C."/>
            <person name="Woyke T."/>
        </authorList>
    </citation>
    <scope>NUCLEOTIDE SEQUENCE</scope>
    <source>
        <strain evidence="2">GVMAG-M-3300023184-160</strain>
    </source>
</reference>
<dbReference type="AlphaFoldDB" id="A0A6C0HNE6"/>
<evidence type="ECO:0000256" key="1">
    <source>
        <dbReference type="SAM" id="Phobius"/>
    </source>
</evidence>
<keyword evidence="1" id="KW-0472">Membrane</keyword>